<dbReference type="Proteomes" id="UP000177354">
    <property type="component" value="Unassembled WGS sequence"/>
</dbReference>
<feature type="transmembrane region" description="Helical" evidence="1">
    <location>
        <begin position="359"/>
        <end position="380"/>
    </location>
</feature>
<feature type="transmembrane region" description="Helical" evidence="1">
    <location>
        <begin position="110"/>
        <end position="130"/>
    </location>
</feature>
<evidence type="ECO:0000313" key="3">
    <source>
        <dbReference type="Proteomes" id="UP000177354"/>
    </source>
</evidence>
<feature type="transmembrane region" description="Helical" evidence="1">
    <location>
        <begin position="392"/>
        <end position="413"/>
    </location>
</feature>
<evidence type="ECO:0000313" key="2">
    <source>
        <dbReference type="EMBL" id="OGG05899.1"/>
    </source>
</evidence>
<comment type="caution">
    <text evidence="2">The sequence shown here is derived from an EMBL/GenBank/DDBJ whole genome shotgun (WGS) entry which is preliminary data.</text>
</comment>
<feature type="transmembrane region" description="Helical" evidence="1">
    <location>
        <begin position="12"/>
        <end position="33"/>
    </location>
</feature>
<organism evidence="2 3">
    <name type="scientific">Candidatus Gottesmanbacteria bacterium RIFCSPHIGHO2_01_FULL_40_15</name>
    <dbReference type="NCBI Taxonomy" id="1798376"/>
    <lineage>
        <taxon>Bacteria</taxon>
        <taxon>Candidatus Gottesmaniibacteriota</taxon>
    </lineage>
</organism>
<reference evidence="2 3" key="1">
    <citation type="journal article" date="2016" name="Nat. Commun.">
        <title>Thousands of microbial genomes shed light on interconnected biogeochemical processes in an aquifer system.</title>
        <authorList>
            <person name="Anantharaman K."/>
            <person name="Brown C.T."/>
            <person name="Hug L.A."/>
            <person name="Sharon I."/>
            <person name="Castelle C.J."/>
            <person name="Probst A.J."/>
            <person name="Thomas B.C."/>
            <person name="Singh A."/>
            <person name="Wilkins M.J."/>
            <person name="Karaoz U."/>
            <person name="Brodie E.L."/>
            <person name="Williams K.H."/>
            <person name="Hubbard S.S."/>
            <person name="Banfield J.F."/>
        </authorList>
    </citation>
    <scope>NUCLEOTIDE SEQUENCE [LARGE SCALE GENOMIC DNA]</scope>
</reference>
<feature type="transmembrane region" description="Helical" evidence="1">
    <location>
        <begin position="330"/>
        <end position="347"/>
    </location>
</feature>
<feature type="transmembrane region" description="Helical" evidence="1">
    <location>
        <begin position="137"/>
        <end position="155"/>
    </location>
</feature>
<proteinExistence type="predicted"/>
<feature type="transmembrane region" description="Helical" evidence="1">
    <location>
        <begin position="258"/>
        <end position="276"/>
    </location>
</feature>
<keyword evidence="1" id="KW-0472">Membrane</keyword>
<keyword evidence="1" id="KW-1133">Transmembrane helix</keyword>
<dbReference type="AlphaFoldDB" id="A0A1F5Z0B8"/>
<keyword evidence="1" id="KW-0812">Transmembrane</keyword>
<protein>
    <recommendedName>
        <fullName evidence="4">Glycosyltransferase RgtA/B/C/D-like domain-containing protein</fullName>
    </recommendedName>
</protein>
<sequence>MKIKFHLSEKFINFGFFLITGISVLILNLYPVWYLKKNAPEGRTYNMVHNNVQDYHFYQALMNEGAGGSWLIYDPYTSESHQPSIIFSYFTWLGKISRVFNISYVYTYHLARILGSILFFIAAFKLLSVIKLPHKRLAWLFFLFTPPLFTLRAVGDKLDKIPYMYWWTGMDPVRRASYLPHHMIGAFLLIWSVILILRFFYSGKIKYIVFTSIVALPMAFVHTPSLLILLIILPPSIIIWLLLRLLTSGNINKKPVMFLAFALFWTLSLLFLAFMVSQTDKGFPWSQYREWERNLQYPLNKELIGALGILFPLAVIGIIYSLLSLRFDRIFIAVWFVLPFLLIPLSSKFSISNIRLIQGIPYLSEAILAILGIDFLILLLKKFYKKFIPFRLPLSLSGSIYVLLGLVFLVHAYPSLIWSIKDSIREFSPIFGNVYLDNRLFNAFDYINDNYPQKTLTLGTFYTGNYLPVYTHTVSFIGHSGYTDKLSEKESLVFKFFEHKMAPEEAKSFILDNRITLVFQGPEEKPIYSGYLYPDVLKPVYDRQEATLYVLK</sequence>
<accession>A0A1F5Z0B8</accession>
<dbReference type="EMBL" id="MFJF01000021">
    <property type="protein sequence ID" value="OGG05899.1"/>
    <property type="molecule type" value="Genomic_DNA"/>
</dbReference>
<evidence type="ECO:0000256" key="1">
    <source>
        <dbReference type="SAM" id="Phobius"/>
    </source>
</evidence>
<gene>
    <name evidence="2" type="ORF">A2777_04755</name>
</gene>
<feature type="transmembrane region" description="Helical" evidence="1">
    <location>
        <begin position="175"/>
        <end position="197"/>
    </location>
</feature>
<evidence type="ECO:0008006" key="4">
    <source>
        <dbReference type="Google" id="ProtNLM"/>
    </source>
</evidence>
<feature type="transmembrane region" description="Helical" evidence="1">
    <location>
        <begin position="204"/>
        <end position="220"/>
    </location>
</feature>
<name>A0A1F5Z0B8_9BACT</name>
<feature type="transmembrane region" description="Helical" evidence="1">
    <location>
        <begin position="226"/>
        <end position="246"/>
    </location>
</feature>
<feature type="transmembrane region" description="Helical" evidence="1">
    <location>
        <begin position="303"/>
        <end position="323"/>
    </location>
</feature>